<evidence type="ECO:0000256" key="3">
    <source>
        <dbReference type="SAM" id="MobiDB-lite"/>
    </source>
</evidence>
<dbReference type="PROSITE" id="PS50041">
    <property type="entry name" value="C_TYPE_LECTIN_2"/>
    <property type="match status" value="1"/>
</dbReference>
<reference evidence="5" key="2">
    <citation type="submission" date="2025-09" db="UniProtKB">
        <authorList>
            <consortium name="Ensembl"/>
        </authorList>
    </citation>
    <scope>IDENTIFICATION</scope>
</reference>
<dbReference type="SMART" id="SM00034">
    <property type="entry name" value="CLECT"/>
    <property type="match status" value="1"/>
</dbReference>
<dbReference type="Gene3D" id="3.10.100.10">
    <property type="entry name" value="Mannose-Binding Protein A, subunit A"/>
    <property type="match status" value="1"/>
</dbReference>
<keyword evidence="6" id="KW-1185">Reference proteome</keyword>
<accession>A0A8D0FUM1</accession>
<dbReference type="GO" id="GO:0005886">
    <property type="term" value="C:plasma membrane"/>
    <property type="evidence" value="ECO:0007669"/>
    <property type="project" value="UniProtKB-SubCell"/>
</dbReference>
<dbReference type="InterPro" id="IPR050828">
    <property type="entry name" value="C-type_lectin/matrix_domain"/>
</dbReference>
<organism evidence="5 6">
    <name type="scientific">Strix occidentalis caurina</name>
    <name type="common">northern spotted owl</name>
    <dbReference type="NCBI Taxonomy" id="311401"/>
    <lineage>
        <taxon>Eukaryota</taxon>
        <taxon>Metazoa</taxon>
        <taxon>Chordata</taxon>
        <taxon>Craniata</taxon>
        <taxon>Vertebrata</taxon>
        <taxon>Euteleostomi</taxon>
        <taxon>Archelosauria</taxon>
        <taxon>Archosauria</taxon>
        <taxon>Dinosauria</taxon>
        <taxon>Saurischia</taxon>
        <taxon>Theropoda</taxon>
        <taxon>Coelurosauria</taxon>
        <taxon>Aves</taxon>
        <taxon>Neognathae</taxon>
        <taxon>Neoaves</taxon>
        <taxon>Telluraves</taxon>
        <taxon>Strigiformes</taxon>
        <taxon>Strigidae</taxon>
        <taxon>Strix</taxon>
    </lineage>
</organism>
<evidence type="ECO:0000313" key="5">
    <source>
        <dbReference type="Ensembl" id="ENSSOCP00000020062.1"/>
    </source>
</evidence>
<name>A0A8D0FUM1_STROC</name>
<dbReference type="InterPro" id="IPR033992">
    <property type="entry name" value="NKR-like_CTLD"/>
</dbReference>
<dbReference type="PANTHER" id="PTHR45710">
    <property type="entry name" value="C-TYPE LECTIN DOMAIN-CONTAINING PROTEIN 180"/>
    <property type="match status" value="1"/>
</dbReference>
<dbReference type="CDD" id="cd03593">
    <property type="entry name" value="CLECT_NK_receptors_like"/>
    <property type="match status" value="1"/>
</dbReference>
<dbReference type="AlphaFoldDB" id="A0A8D0FUM1"/>
<evidence type="ECO:0000256" key="1">
    <source>
        <dbReference type="ARBA" id="ARBA00004401"/>
    </source>
</evidence>
<dbReference type="Pfam" id="PF00059">
    <property type="entry name" value="Lectin_C"/>
    <property type="match status" value="1"/>
</dbReference>
<feature type="region of interest" description="Disordered" evidence="3">
    <location>
        <begin position="46"/>
        <end position="84"/>
    </location>
</feature>
<dbReference type="InterPro" id="IPR001304">
    <property type="entry name" value="C-type_lectin-like"/>
</dbReference>
<dbReference type="InterPro" id="IPR016187">
    <property type="entry name" value="CTDL_fold"/>
</dbReference>
<dbReference type="InterPro" id="IPR016186">
    <property type="entry name" value="C-type_lectin-like/link_sf"/>
</dbReference>
<feature type="domain" description="C-type lectin" evidence="4">
    <location>
        <begin position="99"/>
        <end position="202"/>
    </location>
</feature>
<dbReference type="PANTHER" id="PTHR45710:SF35">
    <property type="entry name" value="C-TYPE LECTIN DOMAIN FAMILY 2 MEMBER D"/>
    <property type="match status" value="1"/>
</dbReference>
<proteinExistence type="predicted"/>
<dbReference type="SUPFAM" id="SSF56436">
    <property type="entry name" value="C-type lectin-like"/>
    <property type="match status" value="1"/>
</dbReference>
<evidence type="ECO:0000259" key="4">
    <source>
        <dbReference type="PROSITE" id="PS50041"/>
    </source>
</evidence>
<protein>
    <recommendedName>
        <fullName evidence="4">C-type lectin domain-containing protein</fullName>
    </recommendedName>
</protein>
<dbReference type="GO" id="GO:0030246">
    <property type="term" value="F:carbohydrate binding"/>
    <property type="evidence" value="ECO:0007669"/>
    <property type="project" value="UniProtKB-KW"/>
</dbReference>
<comment type="subcellular location">
    <subcellularLocation>
        <location evidence="1">Cell membrane</location>
        <topology evidence="1">Single-pass type II membrane protein</topology>
    </subcellularLocation>
</comment>
<sequence>MLSATSLYNIEICCGKTGLKEAFPAGLIPLVQDPAFWKQRDSTSQCAMGRGEGSSSCSNDGEVEKALGPWDRGETPTELPGDRKKRTQRLVGECGWVGHRGVCYYLSSEEGSWEWSQERCSSLEASLAVLKDPEELDFLLRYGRSIHYWVGLRREGSAPWKWFDGSFLNSSFPVRGDGQCAYINHDGISSDWCSQKKYSVCSHPQKRRGRVQESKILLNST</sequence>
<keyword evidence="2" id="KW-0430">Lectin</keyword>
<reference evidence="5" key="1">
    <citation type="submission" date="2025-08" db="UniProtKB">
        <authorList>
            <consortium name="Ensembl"/>
        </authorList>
    </citation>
    <scope>IDENTIFICATION</scope>
</reference>
<evidence type="ECO:0000313" key="6">
    <source>
        <dbReference type="Proteomes" id="UP000694551"/>
    </source>
</evidence>
<dbReference type="Ensembl" id="ENSSOCT00000020569.1">
    <property type="protein sequence ID" value="ENSSOCP00000020062.1"/>
    <property type="gene ID" value="ENSSOCG00000015005.1"/>
</dbReference>
<evidence type="ECO:0000256" key="2">
    <source>
        <dbReference type="ARBA" id="ARBA00022734"/>
    </source>
</evidence>
<dbReference type="Proteomes" id="UP000694551">
    <property type="component" value="Unplaced"/>
</dbReference>